<accession>A0A1Y2CNC0</accession>
<name>A0A1Y2CNC0_9FUNG</name>
<comment type="caution">
    <text evidence="1">The sequence shown here is derived from an EMBL/GenBank/DDBJ whole genome shotgun (WGS) entry which is preliminary data.</text>
</comment>
<dbReference type="InterPro" id="IPR006813">
    <property type="entry name" value="Glyco_trans_17"/>
</dbReference>
<dbReference type="PANTHER" id="PTHR12224">
    <property type="entry name" value="BETA-1,4-MANNOSYL-GLYCOPROTEIN BETA-1,4-N-ACETYLGLUCOSAMINYL-TRANSFERASE"/>
    <property type="match status" value="1"/>
</dbReference>
<protein>
    <recommendedName>
        <fullName evidence="3">Glycosyltransferase family 17 protein</fullName>
    </recommendedName>
</protein>
<reference evidence="1 2" key="1">
    <citation type="submission" date="2016-07" db="EMBL/GenBank/DDBJ databases">
        <title>Pervasive Adenine N6-methylation of Active Genes in Fungi.</title>
        <authorList>
            <consortium name="DOE Joint Genome Institute"/>
            <person name="Mondo S.J."/>
            <person name="Dannebaum R.O."/>
            <person name="Kuo R.C."/>
            <person name="Labutti K."/>
            <person name="Haridas S."/>
            <person name="Kuo A."/>
            <person name="Salamov A."/>
            <person name="Ahrendt S.R."/>
            <person name="Lipzen A."/>
            <person name="Sullivan W."/>
            <person name="Andreopoulos W.B."/>
            <person name="Clum A."/>
            <person name="Lindquist E."/>
            <person name="Daum C."/>
            <person name="Ramamoorthy G.K."/>
            <person name="Gryganskyi A."/>
            <person name="Culley D."/>
            <person name="Magnuson J.K."/>
            <person name="James T.Y."/>
            <person name="O'Malley M.A."/>
            <person name="Stajich J.E."/>
            <person name="Spatafora J.W."/>
            <person name="Visel A."/>
            <person name="Grigoriev I.V."/>
        </authorList>
    </citation>
    <scope>NUCLEOTIDE SEQUENCE [LARGE SCALE GENOMIC DNA]</scope>
    <source>
        <strain evidence="1 2">JEL800</strain>
    </source>
</reference>
<dbReference type="OrthoDB" id="6474464at2759"/>
<sequence>MYALDMEAYMYGYQYPRYEAKKTPIFTKIVKWTPEEAKLLDGGYIRDGNRREKHINTQDVARFPGWNDELVPSRYRYGIYLEMERYGPVYWQPNLPSDLPLQVTMNPERYSHMLSRRNSFSGFKDLRERLRLKRYKKYTCAELGGKERSPDDRVSPKVYDFFLYNGEQDLLEIRLNTLGPVVDKFLLAETNWTFTGKSKPFHFPTLKGKPASQNIGNWGREGHNRNRGLQQALALIDVQDEDFIQISDLDEIWRPTVATTMRKCTNFEKPHLTLRLTFQYFGFEFHHHAGAWANGKVLIWNTAKHTIDKVVAQSIRDDHGGGVQIHDAGWHCSWCFGNMSHVLSKVNSYSHQEHNQPEFLTRENILNGFKYGFDLFGRTWDQFEFHPDIQEIPDYVAHNRERFEYMLRRRNEWGGFYDVKAEIWKNITGQI</sequence>
<dbReference type="STRING" id="329046.A0A1Y2CNC0"/>
<proteinExistence type="predicted"/>
<evidence type="ECO:0000313" key="2">
    <source>
        <dbReference type="Proteomes" id="UP000193642"/>
    </source>
</evidence>
<dbReference type="PANTHER" id="PTHR12224:SF0">
    <property type="entry name" value="BETA-1,4-MANNOSYL-GLYCOPROTEIN 4-BETA-N-ACETYLGLUCOSAMINYLTRANSFERASE"/>
    <property type="match status" value="1"/>
</dbReference>
<dbReference type="Proteomes" id="UP000193642">
    <property type="component" value="Unassembled WGS sequence"/>
</dbReference>
<organism evidence="1 2">
    <name type="scientific">Rhizoclosmatium globosum</name>
    <dbReference type="NCBI Taxonomy" id="329046"/>
    <lineage>
        <taxon>Eukaryota</taxon>
        <taxon>Fungi</taxon>
        <taxon>Fungi incertae sedis</taxon>
        <taxon>Chytridiomycota</taxon>
        <taxon>Chytridiomycota incertae sedis</taxon>
        <taxon>Chytridiomycetes</taxon>
        <taxon>Chytridiales</taxon>
        <taxon>Chytriomycetaceae</taxon>
        <taxon>Rhizoclosmatium</taxon>
    </lineage>
</organism>
<dbReference type="GO" id="GO:0003830">
    <property type="term" value="F:beta-1,4-mannosylglycoprotein 4-beta-N-acetylglucosaminyltransferase activity"/>
    <property type="evidence" value="ECO:0007669"/>
    <property type="project" value="InterPro"/>
</dbReference>
<gene>
    <name evidence="1" type="ORF">BCR33DRAFT_735335</name>
</gene>
<dbReference type="GO" id="GO:0006044">
    <property type="term" value="P:N-acetylglucosamine metabolic process"/>
    <property type="evidence" value="ECO:0007669"/>
    <property type="project" value="TreeGrafter"/>
</dbReference>
<keyword evidence="2" id="KW-1185">Reference proteome</keyword>
<evidence type="ECO:0008006" key="3">
    <source>
        <dbReference type="Google" id="ProtNLM"/>
    </source>
</evidence>
<dbReference type="EMBL" id="MCGO01000011">
    <property type="protein sequence ID" value="ORY48436.1"/>
    <property type="molecule type" value="Genomic_DNA"/>
</dbReference>
<dbReference type="GO" id="GO:0016020">
    <property type="term" value="C:membrane"/>
    <property type="evidence" value="ECO:0007669"/>
    <property type="project" value="InterPro"/>
</dbReference>
<dbReference type="Pfam" id="PF04724">
    <property type="entry name" value="Glyco_transf_17"/>
    <property type="match status" value="1"/>
</dbReference>
<evidence type="ECO:0000313" key="1">
    <source>
        <dbReference type="EMBL" id="ORY48436.1"/>
    </source>
</evidence>
<dbReference type="AlphaFoldDB" id="A0A1Y2CNC0"/>